<evidence type="ECO:0000256" key="1">
    <source>
        <dbReference type="SAM" id="Phobius"/>
    </source>
</evidence>
<feature type="transmembrane region" description="Helical" evidence="1">
    <location>
        <begin position="773"/>
        <end position="800"/>
    </location>
</feature>
<evidence type="ECO:0000313" key="4">
    <source>
        <dbReference type="Proteomes" id="UP000077339"/>
    </source>
</evidence>
<dbReference type="PATRIC" id="fig|1453497.3.peg.1555"/>
<evidence type="ECO:0008006" key="5">
    <source>
        <dbReference type="Google" id="ProtNLM"/>
    </source>
</evidence>
<sequence length="812" mass="91011">MKKLVLALFLILAILGTADEMNTLGFDTSDYPAIKALLRQNGKGISSLEINGLMRNFESQPLHINSKVSIAFLVQEGIDLSEILSIEMLREFSDKFSISPSFSLWTFGEEINLRVPECGLEFFEKNLSSEVVHDFSETQRLIDGVGFAGTSMKEQGDVRFLIVLGDGRDNGSKLSDQEAAGLLIESGVIPLFLGNWKDNSAPIRILQNIRFGGFYTVQKQILSEMLQEILNEISEATLMKFQGLGEFKESEITISFNNGEKEAFQISVPSWNVRWFLSRNPVNDGGAEVSFDIAGEPALNRIPLNFKKIGSGKEQAFSRNVEYSPGNVFFDSDHLDTGNWLYCVSSYVDYKLTSGIVIFSKPPAPKLSMDIPPLTNKKNYNLEFEYQGGILLDFVSVENRIVKMSSPRLVIPIALNEGYNKINISYKDVFGRIFQPTPYTIFLDDSPPLLSMSDIPQFTSSDEIVLSGRVSDNVGLQSIKLGDKALFLEGKEEYEFDFPVAISSGNNIIKIKIEDLAGNSTLNEFLVIGDFTPPEILSVQYPEVTRNDEVLLHIDARDNTGLAGLMINGKNYPYSTKVFPVILPNMGNNVINIGIRDVAGNITARTIDIIRDMNPPEILLPEKLVTKDKSTDFKFEVHDDYGVSKVTVNDKAAIKTNDRYGFSVILEPGAAKLIKIEAFDEAGNSTEKEVEIIYDIKPAEVQIKAGPFITRKVLFKDDFGLKRLFVNGTERDLNGEKEALIDIPFSIIRRKVVVKVEDIGGNLYEKAIYAYPWYFSPFIILLLFAGAFFWLGVRVGVYYIRIKHQRQHRVKL</sequence>
<dbReference type="Proteomes" id="UP000077339">
    <property type="component" value="Unassembled WGS sequence"/>
</dbReference>
<dbReference type="STRING" id="1453497.AT15_07815"/>
<reference evidence="3 4" key="1">
    <citation type="submission" date="2014-02" db="EMBL/GenBank/DDBJ databases">
        <title>Kosmotoga genome sequencing.</title>
        <authorList>
            <person name="Pollo S.M."/>
            <person name="Charchuk R."/>
            <person name="Nesbo C.L."/>
        </authorList>
    </citation>
    <scope>NUCLEOTIDE SEQUENCE [LARGE SCALE GENOMIC DNA]</scope>
    <source>
        <strain evidence="3 4">S304</strain>
    </source>
</reference>
<proteinExistence type="predicted"/>
<organism evidence="3 4">
    <name type="scientific">Kosmotoga arenicorallina S304</name>
    <dbReference type="NCBI Taxonomy" id="1453497"/>
    <lineage>
        <taxon>Bacteria</taxon>
        <taxon>Thermotogati</taxon>
        <taxon>Thermotogota</taxon>
        <taxon>Thermotogae</taxon>
        <taxon>Kosmotogales</taxon>
        <taxon>Kosmotogaceae</taxon>
        <taxon>Kosmotoga</taxon>
    </lineage>
</organism>
<dbReference type="RefSeq" id="WP_068346499.1">
    <property type="nucleotide sequence ID" value="NZ_JFHK01000004.1"/>
</dbReference>
<accession>A0A176K371</accession>
<feature type="chain" id="PRO_5008047382" description="VWFA domain-containing protein" evidence="2">
    <location>
        <begin position="19"/>
        <end position="812"/>
    </location>
</feature>
<keyword evidence="1" id="KW-1133">Transmembrane helix</keyword>
<protein>
    <recommendedName>
        <fullName evidence="5">VWFA domain-containing protein</fullName>
    </recommendedName>
</protein>
<dbReference type="AlphaFoldDB" id="A0A176K371"/>
<evidence type="ECO:0000313" key="3">
    <source>
        <dbReference type="EMBL" id="OAA31393.1"/>
    </source>
</evidence>
<keyword evidence="4" id="KW-1185">Reference proteome</keyword>
<feature type="signal peptide" evidence="2">
    <location>
        <begin position="1"/>
        <end position="18"/>
    </location>
</feature>
<name>A0A176K371_9BACT</name>
<evidence type="ECO:0000256" key="2">
    <source>
        <dbReference type="SAM" id="SignalP"/>
    </source>
</evidence>
<keyword evidence="1" id="KW-0812">Transmembrane</keyword>
<dbReference type="OrthoDB" id="39039at2"/>
<gene>
    <name evidence="3" type="ORF">AT15_07815</name>
</gene>
<keyword evidence="2" id="KW-0732">Signal</keyword>
<dbReference type="EMBL" id="JFHK01000004">
    <property type="protein sequence ID" value="OAA31393.1"/>
    <property type="molecule type" value="Genomic_DNA"/>
</dbReference>
<keyword evidence="1" id="KW-0472">Membrane</keyword>
<comment type="caution">
    <text evidence="3">The sequence shown here is derived from an EMBL/GenBank/DDBJ whole genome shotgun (WGS) entry which is preliminary data.</text>
</comment>